<feature type="domain" description="Adenylosuccinate lyase C-terminal" evidence="13">
    <location>
        <begin position="374"/>
        <end position="453"/>
    </location>
</feature>
<comment type="caution">
    <text evidence="14">The sequence shown here is derived from an EMBL/GenBank/DDBJ whole genome shotgun (WGS) entry which is preliminary data.</text>
</comment>
<dbReference type="Pfam" id="PF00206">
    <property type="entry name" value="Lyase_1"/>
    <property type="match status" value="1"/>
</dbReference>
<evidence type="ECO:0000256" key="5">
    <source>
        <dbReference type="ARBA" id="ARBA00017058"/>
    </source>
</evidence>
<keyword evidence="11" id="KW-0658">Purine biosynthesis</keyword>
<feature type="region of interest" description="Disordered" evidence="12">
    <location>
        <begin position="1"/>
        <end position="24"/>
    </location>
</feature>
<evidence type="ECO:0000256" key="1">
    <source>
        <dbReference type="ARBA" id="ARBA00004706"/>
    </source>
</evidence>
<comment type="catalytic activity">
    <reaction evidence="9">
        <text>N(6)-(1,2-dicarboxyethyl)-AMP = fumarate + AMP</text>
        <dbReference type="Rhea" id="RHEA:16853"/>
        <dbReference type="ChEBI" id="CHEBI:29806"/>
        <dbReference type="ChEBI" id="CHEBI:57567"/>
        <dbReference type="ChEBI" id="CHEBI:456215"/>
        <dbReference type="EC" id="4.3.2.2"/>
    </reaction>
    <physiologicalReaction direction="left-to-right" evidence="9">
        <dbReference type="Rhea" id="RHEA:16854"/>
    </physiologicalReaction>
</comment>
<reference evidence="14" key="1">
    <citation type="submission" date="2022-08" db="EMBL/GenBank/DDBJ databases">
        <title>Novel Bdellovibrio Species Isolated from Svalbard: Designation Bdellovibrio svalbardensis.</title>
        <authorList>
            <person name="Mitchell R.J."/>
            <person name="Choi S.Y."/>
        </authorList>
    </citation>
    <scope>NUCLEOTIDE SEQUENCE</scope>
    <source>
        <strain evidence="14">PAP01</strain>
    </source>
</reference>
<dbReference type="InterPro" id="IPR008948">
    <property type="entry name" value="L-Aspartase-like"/>
</dbReference>
<dbReference type="PROSITE" id="PS00163">
    <property type="entry name" value="FUMARATE_LYASES"/>
    <property type="match status" value="1"/>
</dbReference>
<dbReference type="SUPFAM" id="SSF48557">
    <property type="entry name" value="L-aspartase-like"/>
    <property type="match status" value="1"/>
</dbReference>
<evidence type="ECO:0000256" key="7">
    <source>
        <dbReference type="ARBA" id="ARBA00024477"/>
    </source>
</evidence>
<dbReference type="InterPro" id="IPR020557">
    <property type="entry name" value="Fumarate_lyase_CS"/>
</dbReference>
<dbReference type="PANTHER" id="PTHR43172:SF1">
    <property type="entry name" value="ADENYLOSUCCINATE LYASE"/>
    <property type="match status" value="1"/>
</dbReference>
<dbReference type="InterPro" id="IPR024083">
    <property type="entry name" value="Fumarase/histidase_N"/>
</dbReference>
<dbReference type="PRINTS" id="PR00145">
    <property type="entry name" value="ARGSUCLYASE"/>
</dbReference>
<organism evidence="14 15">
    <name type="scientific">Bdellovibrio svalbardensis</name>
    <dbReference type="NCBI Taxonomy" id="2972972"/>
    <lineage>
        <taxon>Bacteria</taxon>
        <taxon>Pseudomonadati</taxon>
        <taxon>Bdellovibrionota</taxon>
        <taxon>Bdellovibrionia</taxon>
        <taxon>Bdellovibrionales</taxon>
        <taxon>Pseudobdellovibrionaceae</taxon>
        <taxon>Bdellovibrio</taxon>
    </lineage>
</organism>
<dbReference type="Proteomes" id="UP001152321">
    <property type="component" value="Unassembled WGS sequence"/>
</dbReference>
<dbReference type="InterPro" id="IPR000362">
    <property type="entry name" value="Fumarate_lyase_fam"/>
</dbReference>
<dbReference type="Gene3D" id="1.10.275.10">
    <property type="entry name" value="Fumarase/aspartase (N-terminal domain)"/>
    <property type="match status" value="1"/>
</dbReference>
<protein>
    <recommendedName>
        <fullName evidence="5 10">Adenylosuccinate lyase</fullName>
        <shortName evidence="11">ASL</shortName>
        <ecNumber evidence="4 10">4.3.2.2</ecNumber>
    </recommendedName>
    <alternativeName>
        <fullName evidence="8 11">Adenylosuccinase</fullName>
    </alternativeName>
</protein>
<dbReference type="InterPro" id="IPR004769">
    <property type="entry name" value="Pur_lyase"/>
</dbReference>
<dbReference type="Gene3D" id="1.10.40.30">
    <property type="entry name" value="Fumarase/aspartase (C-terminal domain)"/>
    <property type="match status" value="1"/>
</dbReference>
<name>A0ABT6DIP2_9BACT</name>
<comment type="similarity">
    <text evidence="3 11">Belongs to the lyase 1 family. Adenylosuccinate lyase subfamily.</text>
</comment>
<evidence type="ECO:0000256" key="3">
    <source>
        <dbReference type="ARBA" id="ARBA00008273"/>
    </source>
</evidence>
<evidence type="ECO:0000313" key="15">
    <source>
        <dbReference type="Proteomes" id="UP001152321"/>
    </source>
</evidence>
<dbReference type="SMART" id="SM00998">
    <property type="entry name" value="ADSL_C"/>
    <property type="match status" value="1"/>
</dbReference>
<dbReference type="Pfam" id="PF10397">
    <property type="entry name" value="ADSL_C"/>
    <property type="match status" value="1"/>
</dbReference>
<feature type="compositionally biased region" description="Basic and acidic residues" evidence="12">
    <location>
        <begin position="1"/>
        <end position="14"/>
    </location>
</feature>
<keyword evidence="15" id="KW-1185">Reference proteome</keyword>
<evidence type="ECO:0000256" key="10">
    <source>
        <dbReference type="NCBIfam" id="TIGR00928"/>
    </source>
</evidence>
<dbReference type="Gene3D" id="1.20.200.10">
    <property type="entry name" value="Fumarase/aspartase (Central domain)"/>
    <property type="match status" value="1"/>
</dbReference>
<evidence type="ECO:0000256" key="2">
    <source>
        <dbReference type="ARBA" id="ARBA00004734"/>
    </source>
</evidence>
<evidence type="ECO:0000256" key="4">
    <source>
        <dbReference type="ARBA" id="ARBA00012339"/>
    </source>
</evidence>
<dbReference type="RefSeq" id="WP_277578135.1">
    <property type="nucleotide sequence ID" value="NZ_JANRMI010000002.1"/>
</dbReference>
<comment type="catalytic activity">
    <reaction evidence="7">
        <text>(2S)-2-[5-amino-1-(5-phospho-beta-D-ribosyl)imidazole-4-carboxamido]succinate = 5-amino-1-(5-phospho-beta-D-ribosyl)imidazole-4-carboxamide + fumarate</text>
        <dbReference type="Rhea" id="RHEA:23920"/>
        <dbReference type="ChEBI" id="CHEBI:29806"/>
        <dbReference type="ChEBI" id="CHEBI:58443"/>
        <dbReference type="ChEBI" id="CHEBI:58475"/>
        <dbReference type="EC" id="4.3.2.2"/>
    </reaction>
    <physiologicalReaction direction="left-to-right" evidence="7">
        <dbReference type="Rhea" id="RHEA:23921"/>
    </physiologicalReaction>
</comment>
<evidence type="ECO:0000256" key="8">
    <source>
        <dbReference type="ARBA" id="ARBA00030717"/>
    </source>
</evidence>
<dbReference type="NCBIfam" id="TIGR00928">
    <property type="entry name" value="purB"/>
    <property type="match status" value="1"/>
</dbReference>
<gene>
    <name evidence="14" type="primary">purB</name>
    <name evidence="14" type="ORF">NWE73_09800</name>
</gene>
<evidence type="ECO:0000256" key="6">
    <source>
        <dbReference type="ARBA" id="ARBA00023239"/>
    </source>
</evidence>
<dbReference type="PRINTS" id="PR00149">
    <property type="entry name" value="FUMRATELYASE"/>
</dbReference>
<dbReference type="InterPro" id="IPR019468">
    <property type="entry name" value="AdenyloSucc_lyase_C"/>
</dbReference>
<dbReference type="InterPro" id="IPR022761">
    <property type="entry name" value="Fumarate_lyase_N"/>
</dbReference>
<sequence length="453" mass="50734">MVEREAVERTERSYATKQRKKGSNSVIERYTRPEMGLLWDMDHKFGKMMEVEVTVAQVQAQLGLIPKVAAKTITQKARFNVKRISEIEKETKHDVIAFVSNLAENIGPHGKYVHFGMTSSDVLDTAFSLQVREAGQVLMLSILNLERSLKSLVTKHAETMCAGRTHGMFAEPTTFGFKMAGFLTEVRRNKKRVKDALDNMAICKLSGAVGTYSSQSPKVELMVAKKLKLKPELIATQVIPRDRHAEMMTALAMLGTGLERLAIELRHLQRSDVGEVTEGFTKGQKGSSAMPHKKNPISAENITGLSRLLRGYAVAALEDVALWHERDISHSSVERVIFPDAFIVADYAVTRMSILLDGLDVNKKRMMDNIDSSQGQLFSSHVLLALVAKGMRREDAYSLVQRLCHSLGFGENLKDKLMGDDDVRALLKPKEIEEIFTGKKHKKTIKDILKRVK</sequence>
<keyword evidence="6 11" id="KW-0456">Lyase</keyword>
<evidence type="ECO:0000259" key="13">
    <source>
        <dbReference type="SMART" id="SM00998"/>
    </source>
</evidence>
<comment type="pathway">
    <text evidence="2 11">Purine metabolism; AMP biosynthesis via de novo pathway; AMP from IMP: step 2/2.</text>
</comment>
<dbReference type="EC" id="4.3.2.2" evidence="4 10"/>
<accession>A0ABT6DIP2</accession>
<dbReference type="CDD" id="cd01360">
    <property type="entry name" value="Adenylsuccinate_lyase_1"/>
    <property type="match status" value="1"/>
</dbReference>
<evidence type="ECO:0000313" key="14">
    <source>
        <dbReference type="EMBL" id="MDG0816658.1"/>
    </source>
</evidence>
<evidence type="ECO:0000256" key="12">
    <source>
        <dbReference type="SAM" id="MobiDB-lite"/>
    </source>
</evidence>
<dbReference type="GO" id="GO:0016829">
    <property type="term" value="F:lyase activity"/>
    <property type="evidence" value="ECO:0007669"/>
    <property type="project" value="UniProtKB-KW"/>
</dbReference>
<comment type="pathway">
    <text evidence="1 11">Purine metabolism; IMP biosynthesis via de novo pathway; 5-amino-1-(5-phospho-D-ribosyl)imidazole-4-carboxamide from 5-amino-1-(5-phospho-D-ribosyl)imidazole-4-carboxylate: step 2/2.</text>
</comment>
<evidence type="ECO:0000256" key="9">
    <source>
        <dbReference type="ARBA" id="ARBA00049115"/>
    </source>
</evidence>
<proteinExistence type="inferred from homology"/>
<dbReference type="EMBL" id="JANRMI010000002">
    <property type="protein sequence ID" value="MDG0816658.1"/>
    <property type="molecule type" value="Genomic_DNA"/>
</dbReference>
<dbReference type="PANTHER" id="PTHR43172">
    <property type="entry name" value="ADENYLOSUCCINATE LYASE"/>
    <property type="match status" value="1"/>
</dbReference>
<evidence type="ECO:0000256" key="11">
    <source>
        <dbReference type="RuleBase" id="RU361172"/>
    </source>
</evidence>